<dbReference type="AlphaFoldDB" id="A0A4C1VLN6"/>
<keyword evidence="3" id="KW-1185">Reference proteome</keyword>
<accession>A0A4C1VLN6</accession>
<feature type="region of interest" description="Disordered" evidence="1">
    <location>
        <begin position="1"/>
        <end position="52"/>
    </location>
</feature>
<reference evidence="2 3" key="1">
    <citation type="journal article" date="2019" name="Commun. Biol.">
        <title>The bagworm genome reveals a unique fibroin gene that provides high tensile strength.</title>
        <authorList>
            <person name="Kono N."/>
            <person name="Nakamura H."/>
            <person name="Ohtoshi R."/>
            <person name="Tomita M."/>
            <person name="Numata K."/>
            <person name="Arakawa K."/>
        </authorList>
    </citation>
    <scope>NUCLEOTIDE SEQUENCE [LARGE SCALE GENOMIC DNA]</scope>
</reference>
<evidence type="ECO:0000313" key="2">
    <source>
        <dbReference type="EMBL" id="GBP38675.1"/>
    </source>
</evidence>
<comment type="caution">
    <text evidence="2">The sequence shown here is derived from an EMBL/GenBank/DDBJ whole genome shotgun (WGS) entry which is preliminary data.</text>
</comment>
<proteinExistence type="predicted"/>
<name>A0A4C1VLN6_EUMVA</name>
<protein>
    <submittedName>
        <fullName evidence="2">Uncharacterized protein</fullName>
    </submittedName>
</protein>
<organism evidence="2 3">
    <name type="scientific">Eumeta variegata</name>
    <name type="common">Bagworm moth</name>
    <name type="synonym">Eumeta japonica</name>
    <dbReference type="NCBI Taxonomy" id="151549"/>
    <lineage>
        <taxon>Eukaryota</taxon>
        <taxon>Metazoa</taxon>
        <taxon>Ecdysozoa</taxon>
        <taxon>Arthropoda</taxon>
        <taxon>Hexapoda</taxon>
        <taxon>Insecta</taxon>
        <taxon>Pterygota</taxon>
        <taxon>Neoptera</taxon>
        <taxon>Endopterygota</taxon>
        <taxon>Lepidoptera</taxon>
        <taxon>Glossata</taxon>
        <taxon>Ditrysia</taxon>
        <taxon>Tineoidea</taxon>
        <taxon>Psychidae</taxon>
        <taxon>Oiketicinae</taxon>
        <taxon>Eumeta</taxon>
    </lineage>
</organism>
<evidence type="ECO:0000313" key="3">
    <source>
        <dbReference type="Proteomes" id="UP000299102"/>
    </source>
</evidence>
<gene>
    <name evidence="2" type="ORF">EVAR_27863_1</name>
</gene>
<evidence type="ECO:0000256" key="1">
    <source>
        <dbReference type="SAM" id="MobiDB-lite"/>
    </source>
</evidence>
<dbReference type="EMBL" id="BGZK01000352">
    <property type="protein sequence ID" value="GBP38675.1"/>
    <property type="molecule type" value="Genomic_DNA"/>
</dbReference>
<sequence>MDGAEPASPYPLPRAAPALGELQRSDLGDSFWRGPRRRRAAPPLAAPVWRPAPRPPGPIRLALPRNVESPSMRGQIRAPVHLEHDNDNYYIYDVIGYYKHPSLLLAVVLRVGFMITFDVDEP</sequence>
<dbReference type="Proteomes" id="UP000299102">
    <property type="component" value="Unassembled WGS sequence"/>
</dbReference>